<comment type="caution">
    <text evidence="1">The sequence shown here is derived from an EMBL/GenBank/DDBJ whole genome shotgun (WGS) entry which is preliminary data.</text>
</comment>
<name>A0ACC0WHZ3_9STRA</name>
<organism evidence="1 2">
    <name type="scientific">Peronosclerospora sorghi</name>
    <dbReference type="NCBI Taxonomy" id="230839"/>
    <lineage>
        <taxon>Eukaryota</taxon>
        <taxon>Sar</taxon>
        <taxon>Stramenopiles</taxon>
        <taxon>Oomycota</taxon>
        <taxon>Peronosporomycetes</taxon>
        <taxon>Peronosporales</taxon>
        <taxon>Peronosporaceae</taxon>
        <taxon>Peronosclerospora</taxon>
    </lineage>
</organism>
<keyword evidence="2" id="KW-1185">Reference proteome</keyword>
<proteinExistence type="predicted"/>
<evidence type="ECO:0000313" key="2">
    <source>
        <dbReference type="Proteomes" id="UP001163321"/>
    </source>
</evidence>
<sequence length="102" mass="10001">MTTEMSRPPDGGGGPMNDHCPHDHALPTDAEDAAQRGGAEAEPAAGSNKAMGVSGATPVKPGAAQATSGGGAAGPSTSSYKDAVRKGVEQQSPNDRSAAACR</sequence>
<accession>A0ACC0WHZ3</accession>
<gene>
    <name evidence="1" type="ORF">PsorP6_011665</name>
</gene>
<dbReference type="Proteomes" id="UP001163321">
    <property type="component" value="Chromosome 12"/>
</dbReference>
<dbReference type="EMBL" id="CM047591">
    <property type="protein sequence ID" value="KAI9918475.1"/>
    <property type="molecule type" value="Genomic_DNA"/>
</dbReference>
<evidence type="ECO:0000313" key="1">
    <source>
        <dbReference type="EMBL" id="KAI9918475.1"/>
    </source>
</evidence>
<reference evidence="1 2" key="1">
    <citation type="journal article" date="2022" name="bioRxiv">
        <title>The genome of the oomycete Peronosclerospora sorghi, a cosmopolitan pathogen of maize and sorghum, is inflated with dispersed pseudogenes.</title>
        <authorList>
            <person name="Fletcher K."/>
            <person name="Martin F."/>
            <person name="Isakeit T."/>
            <person name="Cavanaugh K."/>
            <person name="Magill C."/>
            <person name="Michelmore R."/>
        </authorList>
    </citation>
    <scope>NUCLEOTIDE SEQUENCE [LARGE SCALE GENOMIC DNA]</scope>
    <source>
        <strain evidence="1">P6</strain>
    </source>
</reference>
<protein>
    <submittedName>
        <fullName evidence="1">Uncharacterized protein</fullName>
    </submittedName>
</protein>